<evidence type="ECO:0000259" key="1">
    <source>
        <dbReference type="PROSITE" id="PS50994"/>
    </source>
</evidence>
<dbReference type="AlphaFoldDB" id="A0A2S1YQK5"/>
<dbReference type="PANTHER" id="PTHR46889">
    <property type="entry name" value="TRANSPOSASE INSF FOR INSERTION SEQUENCE IS3B-RELATED"/>
    <property type="match status" value="1"/>
</dbReference>
<dbReference type="RefSeq" id="WP_109193794.1">
    <property type="nucleotide sequence ID" value="NZ_CP029255.1"/>
</dbReference>
<dbReference type="GO" id="GO:0006313">
    <property type="term" value="P:DNA transposition"/>
    <property type="evidence" value="ECO:0007669"/>
    <property type="project" value="InterPro"/>
</dbReference>
<dbReference type="InterPro" id="IPR036397">
    <property type="entry name" value="RNaseH_sf"/>
</dbReference>
<dbReference type="InterPro" id="IPR012337">
    <property type="entry name" value="RNaseH-like_sf"/>
</dbReference>
<dbReference type="Pfam" id="PF01527">
    <property type="entry name" value="HTH_Tnp_1"/>
    <property type="match status" value="1"/>
</dbReference>
<dbReference type="OrthoDB" id="9815231at2"/>
<reference evidence="2 3" key="1">
    <citation type="submission" date="2018-05" db="EMBL/GenBank/DDBJ databases">
        <title>Genome sequencing of Flavobacterium sp. HYN0056.</title>
        <authorList>
            <person name="Yi H."/>
            <person name="Baek C."/>
        </authorList>
    </citation>
    <scope>NUCLEOTIDE SEQUENCE [LARGE SCALE GENOMIC DNA]</scope>
    <source>
        <strain evidence="2 3">HYN0056</strain>
    </source>
</reference>
<dbReference type="Gene3D" id="3.30.420.10">
    <property type="entry name" value="Ribonuclease H-like superfamily/Ribonuclease H"/>
    <property type="match status" value="1"/>
</dbReference>
<dbReference type="InterPro" id="IPR050900">
    <property type="entry name" value="Transposase_IS3/IS150/IS904"/>
</dbReference>
<dbReference type="KEGG" id="fcr:HYN56_19955"/>
<feature type="domain" description="Integrase catalytic" evidence="1">
    <location>
        <begin position="211"/>
        <end position="387"/>
    </location>
</feature>
<sequence length="393" mass="46649">MDVKKKYQKFDRIFKENAVKISYEKNSVKAFAEELGIRGNLIWRWRKEYENFGHGSFRGVGYDRVHPDKKEVFDLEKNVKESELRFEILKKAASYLYRGNLILYHFIKENEQNYSILKMCEVLEVGYGRYHRWKKDGISEKQQQIALLKEDLKKIFFRFNKHYGRNKLTKELQSLGYVICMRQVSFYMRELGLRRIKKRKTKITTESGHNYYIAPNVLNRNFKVQAHSQAWASDITYLPTVEGFLYLTIIIDLYDRKIIGWNLGTRLDSKNTTLPTLRMAVAGRNAGKGLIFHSDRGVQYANRAFTRLLAEYKFTRSMSRKGCSCDNAISESFFSSLKRELREGNSRLLTRKQLQAEIFEFIENWYNVKRIHTALNYKTIEQFNEEYYLKGSL</sequence>
<dbReference type="PANTHER" id="PTHR46889:SF4">
    <property type="entry name" value="TRANSPOSASE INSO FOR INSERTION SEQUENCE ELEMENT IS911B-RELATED"/>
    <property type="match status" value="1"/>
</dbReference>
<dbReference type="SUPFAM" id="SSF46689">
    <property type="entry name" value="Homeodomain-like"/>
    <property type="match status" value="1"/>
</dbReference>
<evidence type="ECO:0000313" key="2">
    <source>
        <dbReference type="EMBL" id="AWK06377.1"/>
    </source>
</evidence>
<evidence type="ECO:0000313" key="3">
    <source>
        <dbReference type="Proteomes" id="UP000245250"/>
    </source>
</evidence>
<dbReference type="GO" id="GO:0004803">
    <property type="term" value="F:transposase activity"/>
    <property type="evidence" value="ECO:0007669"/>
    <property type="project" value="InterPro"/>
</dbReference>
<dbReference type="GO" id="GO:0015074">
    <property type="term" value="P:DNA integration"/>
    <property type="evidence" value="ECO:0007669"/>
    <property type="project" value="InterPro"/>
</dbReference>
<dbReference type="SUPFAM" id="SSF53098">
    <property type="entry name" value="Ribonuclease H-like"/>
    <property type="match status" value="1"/>
</dbReference>
<dbReference type="EMBL" id="CP029255">
    <property type="protein sequence ID" value="AWK06377.1"/>
    <property type="molecule type" value="Genomic_DNA"/>
</dbReference>
<dbReference type="Pfam" id="PF13333">
    <property type="entry name" value="rve_2"/>
    <property type="match status" value="1"/>
</dbReference>
<name>A0A2S1YQK5_9FLAO</name>
<dbReference type="PROSITE" id="PS50994">
    <property type="entry name" value="INTEGRASE"/>
    <property type="match status" value="1"/>
</dbReference>
<dbReference type="NCBIfam" id="NF033516">
    <property type="entry name" value="transpos_IS3"/>
    <property type="match status" value="1"/>
</dbReference>
<organism evidence="2 3">
    <name type="scientific">Flavobacterium crocinum</name>
    <dbReference type="NCBI Taxonomy" id="2183896"/>
    <lineage>
        <taxon>Bacteria</taxon>
        <taxon>Pseudomonadati</taxon>
        <taxon>Bacteroidota</taxon>
        <taxon>Flavobacteriia</taxon>
        <taxon>Flavobacteriales</taxon>
        <taxon>Flavobacteriaceae</taxon>
        <taxon>Flavobacterium</taxon>
    </lineage>
</organism>
<dbReference type="InterPro" id="IPR009057">
    <property type="entry name" value="Homeodomain-like_sf"/>
</dbReference>
<dbReference type="GO" id="GO:0003677">
    <property type="term" value="F:DNA binding"/>
    <property type="evidence" value="ECO:0007669"/>
    <property type="project" value="InterPro"/>
</dbReference>
<keyword evidence="3" id="KW-1185">Reference proteome</keyword>
<gene>
    <name evidence="2" type="ORF">HYN56_19955</name>
</gene>
<dbReference type="Pfam" id="PF00665">
    <property type="entry name" value="rve"/>
    <property type="match status" value="1"/>
</dbReference>
<dbReference type="InterPro" id="IPR001584">
    <property type="entry name" value="Integrase_cat-core"/>
</dbReference>
<proteinExistence type="predicted"/>
<protein>
    <submittedName>
        <fullName evidence="2">IS3 family transposase</fullName>
    </submittedName>
</protein>
<dbReference type="Proteomes" id="UP000245250">
    <property type="component" value="Chromosome"/>
</dbReference>
<accession>A0A2S1YQK5</accession>
<dbReference type="InterPro" id="IPR048020">
    <property type="entry name" value="Transpos_IS3"/>
</dbReference>
<dbReference type="InterPro" id="IPR002514">
    <property type="entry name" value="Transposase_8"/>
</dbReference>